<comment type="caution">
    <text evidence="1">The sequence shown here is derived from an EMBL/GenBank/DDBJ whole genome shotgun (WGS) entry which is preliminary data.</text>
</comment>
<proteinExistence type="predicted"/>
<sequence>MAIVDDDAKECSVSSPLVDFSKKGKDTFTPEDVAWVNSCFVDNYEASDSNCNFLTDALLENLNLQPQITISYASDNGILASDEKIEAAEYSVLTGGDFMEDEVEGTQSEAWSKIPENLQPQITISKASDNETLPSDEKIKAAEYCVSTGEDLIEDDVEGTRSEAWSKILEKLSFHHYIGDNPVEIGLFGAGSEVNNDSALLADNIGCAALTKNHLMNAFQPNYNDEMPGTETSDLGLDMGLSFYELELSSDQIFKVWDLGISDEEDDFTKQLNKALSESSSQTVRATSEDESLDGLIAGISDLSLSQNSD</sequence>
<reference evidence="1" key="1">
    <citation type="submission" date="2023-05" db="EMBL/GenBank/DDBJ databases">
        <title>Nepenthes gracilis genome sequencing.</title>
        <authorList>
            <person name="Fukushima K."/>
        </authorList>
    </citation>
    <scope>NUCLEOTIDE SEQUENCE</scope>
    <source>
        <strain evidence="1">SING2019-196</strain>
    </source>
</reference>
<dbReference type="EMBL" id="BSYO01000026">
    <property type="protein sequence ID" value="GMH23597.1"/>
    <property type="molecule type" value="Genomic_DNA"/>
</dbReference>
<accession>A0AAD3T7T6</accession>
<dbReference type="GO" id="GO:0016168">
    <property type="term" value="F:chlorophyll binding"/>
    <property type="evidence" value="ECO:0007669"/>
    <property type="project" value="InterPro"/>
</dbReference>
<keyword evidence="2" id="KW-1185">Reference proteome</keyword>
<dbReference type="Proteomes" id="UP001279734">
    <property type="component" value="Unassembled WGS sequence"/>
</dbReference>
<dbReference type="GO" id="GO:0009767">
    <property type="term" value="P:photosynthetic electron transport chain"/>
    <property type="evidence" value="ECO:0007669"/>
    <property type="project" value="InterPro"/>
</dbReference>
<evidence type="ECO:0000313" key="1">
    <source>
        <dbReference type="EMBL" id="GMH23597.1"/>
    </source>
</evidence>
<dbReference type="GO" id="GO:0009521">
    <property type="term" value="C:photosystem"/>
    <property type="evidence" value="ECO:0007669"/>
    <property type="project" value="InterPro"/>
</dbReference>
<dbReference type="Gene3D" id="3.10.680.10">
    <property type="entry name" value="Photosystem II CP47 reaction center protein"/>
    <property type="match status" value="1"/>
</dbReference>
<protein>
    <submittedName>
        <fullName evidence="1">Uncharacterized protein</fullName>
    </submittedName>
</protein>
<organism evidence="1 2">
    <name type="scientific">Nepenthes gracilis</name>
    <name type="common">Slender pitcher plant</name>
    <dbReference type="NCBI Taxonomy" id="150966"/>
    <lineage>
        <taxon>Eukaryota</taxon>
        <taxon>Viridiplantae</taxon>
        <taxon>Streptophyta</taxon>
        <taxon>Embryophyta</taxon>
        <taxon>Tracheophyta</taxon>
        <taxon>Spermatophyta</taxon>
        <taxon>Magnoliopsida</taxon>
        <taxon>eudicotyledons</taxon>
        <taxon>Gunneridae</taxon>
        <taxon>Pentapetalae</taxon>
        <taxon>Caryophyllales</taxon>
        <taxon>Nepenthaceae</taxon>
        <taxon>Nepenthes</taxon>
    </lineage>
</organism>
<dbReference type="InterPro" id="IPR036001">
    <property type="entry name" value="PS_II_antenna-like_sf"/>
</dbReference>
<dbReference type="AlphaFoldDB" id="A0AAD3T7T6"/>
<dbReference type="PANTHER" id="PTHR36388">
    <property type="entry name" value="OS02G0469000 PROTEIN"/>
    <property type="match status" value="1"/>
</dbReference>
<dbReference type="PANTHER" id="PTHR36388:SF1">
    <property type="entry name" value="OS02G0469000 PROTEIN"/>
    <property type="match status" value="1"/>
</dbReference>
<dbReference type="SUPFAM" id="SSF161077">
    <property type="entry name" value="Photosystem II antenna protein-like"/>
    <property type="match status" value="1"/>
</dbReference>
<name>A0AAD3T7T6_NEPGR</name>
<evidence type="ECO:0000313" key="2">
    <source>
        <dbReference type="Proteomes" id="UP001279734"/>
    </source>
</evidence>
<gene>
    <name evidence="1" type="ORF">Nepgr_025440</name>
</gene>